<evidence type="ECO:0000256" key="5">
    <source>
        <dbReference type="PROSITE-ProRule" id="PRU00708"/>
    </source>
</evidence>
<feature type="compositionally biased region" description="Basic and acidic residues" evidence="6">
    <location>
        <begin position="56"/>
        <end position="86"/>
    </location>
</feature>
<dbReference type="InterPro" id="IPR002885">
    <property type="entry name" value="PPR_rpt"/>
</dbReference>
<proteinExistence type="inferred from homology"/>
<reference evidence="7 8" key="1">
    <citation type="journal article" date="2011" name="Cell">
        <title>Insight into structure and assembly of the nuclear pore complex by utilizing the genome of a eukaryotic thermophile.</title>
        <authorList>
            <person name="Amlacher S."/>
            <person name="Sarges P."/>
            <person name="Flemming D."/>
            <person name="van Noort V."/>
            <person name="Kunze R."/>
            <person name="Devos D.P."/>
            <person name="Arumugam M."/>
            <person name="Bork P."/>
            <person name="Hurt E."/>
        </authorList>
    </citation>
    <scope>NUCLEOTIDE SEQUENCE [LARGE SCALE GENOMIC DNA]</scope>
    <source>
        <strain evidence="8">DSM 1495 / CBS 144.50 / IMI 039719</strain>
    </source>
</reference>
<dbReference type="eggNOG" id="ENOG502QQWX">
    <property type="taxonomic scope" value="Eukaryota"/>
</dbReference>
<dbReference type="InterPro" id="IPR011990">
    <property type="entry name" value="TPR-like_helical_dom_sf"/>
</dbReference>
<dbReference type="KEGG" id="cthr:CTHT_0071570"/>
<keyword evidence="2" id="KW-0677">Repeat</keyword>
<dbReference type="STRING" id="759272.G0SFP2"/>
<dbReference type="AlphaFoldDB" id="G0SFP2"/>
<gene>
    <name evidence="7" type="ORF">CTHT_0071570</name>
</gene>
<comment type="subunit">
    <text evidence="4">Binds to mitochondrial small subunit 15S rRNA.</text>
</comment>
<feature type="region of interest" description="Disordered" evidence="6">
    <location>
        <begin position="47"/>
        <end position="86"/>
    </location>
</feature>
<dbReference type="EMBL" id="GL988047">
    <property type="protein sequence ID" value="EGS17807.1"/>
    <property type="molecule type" value="Genomic_DNA"/>
</dbReference>
<keyword evidence="8" id="KW-1185">Reference proteome</keyword>
<dbReference type="OrthoDB" id="185373at2759"/>
<dbReference type="PANTHER" id="PTHR47447:SF17">
    <property type="entry name" value="OS12G0638900 PROTEIN"/>
    <property type="match status" value="1"/>
</dbReference>
<evidence type="ECO:0000256" key="3">
    <source>
        <dbReference type="ARBA" id="ARBA00044493"/>
    </source>
</evidence>
<dbReference type="Gene3D" id="1.25.40.10">
    <property type="entry name" value="Tetratricopeptide repeat domain"/>
    <property type="match status" value="1"/>
</dbReference>
<name>G0SFP2_CHATD</name>
<evidence type="ECO:0000256" key="2">
    <source>
        <dbReference type="ARBA" id="ARBA00022737"/>
    </source>
</evidence>
<dbReference type="RefSeq" id="XP_006697425.1">
    <property type="nucleotide sequence ID" value="XM_006697362.1"/>
</dbReference>
<protein>
    <recommendedName>
        <fullName evidence="9">Pentatricopeptide repeat-containing protein</fullName>
    </recommendedName>
</protein>
<evidence type="ECO:0000256" key="4">
    <source>
        <dbReference type="ARBA" id="ARBA00044511"/>
    </source>
</evidence>
<dbReference type="OMA" id="CVRDNIN"/>
<dbReference type="Proteomes" id="UP000008066">
    <property type="component" value="Unassembled WGS sequence"/>
</dbReference>
<evidence type="ECO:0000313" key="8">
    <source>
        <dbReference type="Proteomes" id="UP000008066"/>
    </source>
</evidence>
<evidence type="ECO:0000313" key="7">
    <source>
        <dbReference type="EMBL" id="EGS17807.1"/>
    </source>
</evidence>
<dbReference type="HOGENOM" id="CLU_014304_2_0_1"/>
<dbReference type="GeneID" id="18261195"/>
<dbReference type="PANTHER" id="PTHR47447">
    <property type="entry name" value="OS03G0856100 PROTEIN"/>
    <property type="match status" value="1"/>
</dbReference>
<dbReference type="NCBIfam" id="TIGR00756">
    <property type="entry name" value="PPR"/>
    <property type="match status" value="1"/>
</dbReference>
<feature type="compositionally biased region" description="Basic and acidic residues" evidence="6">
    <location>
        <begin position="391"/>
        <end position="427"/>
    </location>
</feature>
<feature type="region of interest" description="Disordered" evidence="6">
    <location>
        <begin position="383"/>
        <end position="453"/>
    </location>
</feature>
<dbReference type="PROSITE" id="PS51375">
    <property type="entry name" value="PPR"/>
    <property type="match status" value="1"/>
</dbReference>
<accession>G0SFP2</accession>
<feature type="region of interest" description="Disordered" evidence="6">
    <location>
        <begin position="725"/>
        <end position="748"/>
    </location>
</feature>
<comment type="similarity">
    <text evidence="1">Belongs to the CCM1 family.</text>
</comment>
<sequence>MYVCRACLRSLSGASITPVQSRLVQPLCRPPVGLGPYRRWYRVGAGANAPSSTSAVEDRENENEKRKESEDGDAKTKANAAEEDKAEGKKRYEKKLEWVVKKHLQWLGNEYLVAQHVHKALSKGSFEEALLLTRMASRKMKVEVAWNHLIDYHMKKGRLHAAVKLYNEMKKRAQIPNAKTYTIIFRGCAQSLHPKLAVSEATRIYNFMLNLGSLKPNTIHMNAVLEVCARAGDIDSLLTVLKSANETVRAPDAHTFTIVLNALRYDVKKLENGRLGLVDQEVQEEIQRNVGKARALWADVLARWRSGRLLLDEPLVVAMGRILATGDYKDCDSILDLMEETMKVPRLDRVGAKLPNPPPDVSAVDEMPSAPILEKELKRQAEQAKLQVTKASEDAKRMTEEESQGKPEGMETDDVKGKEENREHNDDIPQVDVSDLSPKKRRELAASRPKGAPLYAKPGNKALSLALTSLARTRKTSHAHKYWEYFTKSLNVTPDADNWYCYLRALAVGHASAAVADVVHAMPADIVSPITFRIAFGACVHDNLNPDAFSNACRIFEAMMAKMRYPDPLSMRLFLHVARLNKRHIYDKAIRAIEKIKADPSLSTIERLTKERQTRKAADVAYGKQLIRAVDVLWEPFRILVSSFSYPAASEPATGSPEQEVDLKRNDMQEAMATARRMISAIDIVTNQEMFPSESKEQLIQSILKPRRVVLQRLVERYILKLYPQGPPPEKKKKEFDDDEEPTRLPRGIFDAFTEEARLAQGRMAGEK</sequence>
<feature type="repeat" description="PPR" evidence="5">
    <location>
        <begin position="142"/>
        <end position="176"/>
    </location>
</feature>
<organism evidence="8">
    <name type="scientific">Chaetomium thermophilum (strain DSM 1495 / CBS 144.50 / IMI 039719)</name>
    <name type="common">Thermochaetoides thermophila</name>
    <dbReference type="NCBI Taxonomy" id="759272"/>
    <lineage>
        <taxon>Eukaryota</taxon>
        <taxon>Fungi</taxon>
        <taxon>Dikarya</taxon>
        <taxon>Ascomycota</taxon>
        <taxon>Pezizomycotina</taxon>
        <taxon>Sordariomycetes</taxon>
        <taxon>Sordariomycetidae</taxon>
        <taxon>Sordariales</taxon>
        <taxon>Chaetomiaceae</taxon>
        <taxon>Thermochaetoides</taxon>
    </lineage>
</organism>
<evidence type="ECO:0008006" key="9">
    <source>
        <dbReference type="Google" id="ProtNLM"/>
    </source>
</evidence>
<comment type="function">
    <text evidence="3">Regulates mitochondrial small subunit maturation by controlling 15S rRNA 5'-end processing. Localizes to the 5' precursor of the 15S rRNA in a position that is subsequently occupied by mS47 in the mature yeast mtSSU. Uses structure and sequence-specific RNA recognition, binding to a single-stranded region of the precursor and specifically recognizing bases -6 to -1. The exchange of Ccm1 for mS47 is coupled to the irreversible removal of precursor rRNA that is accompanied by conformational changes of the mitoribosomal proteins uS5m and mS26. These conformational changes signal completion of 5'-end rRNA processing through protection of the mature 5'-end of the 15S rRNA and stabilization of mS47. The removal of the 5' precursor together with the dissociation of Ccm1 may be catalyzed by the 5'-3' exoribonuclease Pet127. Involved in the specific removal of group I introns in mitochondrial encoded transcripts.</text>
</comment>
<evidence type="ECO:0000256" key="6">
    <source>
        <dbReference type="SAM" id="MobiDB-lite"/>
    </source>
</evidence>
<evidence type="ECO:0000256" key="1">
    <source>
        <dbReference type="ARBA" id="ARBA00006192"/>
    </source>
</evidence>
<dbReference type="Pfam" id="PF13041">
    <property type="entry name" value="PPR_2"/>
    <property type="match status" value="1"/>
</dbReference>